<feature type="transmembrane region" description="Helical" evidence="7">
    <location>
        <begin position="21"/>
        <end position="43"/>
    </location>
</feature>
<accession>A0A7I7M5T2</accession>
<sequence>MSVLSARALPIDQLTATRASGAVVLIRLYVGLIFAGEGVLKFLRPDTLGPGRFEKSGIPSATLLAYADGTAEIICGAMILAGLLVRLAVLPMIVDMIGALTITKVPLLWHGAPLYPTEGGFWDFFHEGRLEIAMLCGSIFLLVVGAGGASLDQRLRPTPSDSAG</sequence>
<evidence type="ECO:0000256" key="7">
    <source>
        <dbReference type="SAM" id="Phobius"/>
    </source>
</evidence>
<evidence type="ECO:0000256" key="5">
    <source>
        <dbReference type="ARBA" id="ARBA00022989"/>
    </source>
</evidence>
<keyword evidence="9" id="KW-1185">Reference proteome</keyword>
<dbReference type="InterPro" id="IPR051907">
    <property type="entry name" value="DoxX-like_oxidoreductase"/>
</dbReference>
<proteinExistence type="inferred from homology"/>
<keyword evidence="6 7" id="KW-0472">Membrane</keyword>
<dbReference type="AlphaFoldDB" id="A0A7I7M5T2"/>
<evidence type="ECO:0000256" key="6">
    <source>
        <dbReference type="ARBA" id="ARBA00023136"/>
    </source>
</evidence>
<evidence type="ECO:0000313" key="8">
    <source>
        <dbReference type="EMBL" id="BBX67555.1"/>
    </source>
</evidence>
<organism evidence="8 9">
    <name type="scientific">Mycolicibacterium psychrotolerans</name>
    <dbReference type="NCBI Taxonomy" id="216929"/>
    <lineage>
        <taxon>Bacteria</taxon>
        <taxon>Bacillati</taxon>
        <taxon>Actinomycetota</taxon>
        <taxon>Actinomycetes</taxon>
        <taxon>Mycobacteriales</taxon>
        <taxon>Mycobacteriaceae</taxon>
        <taxon>Mycolicibacterium</taxon>
    </lineage>
</organism>
<reference evidence="8 9" key="1">
    <citation type="journal article" date="2019" name="Emerg. Microbes Infect.">
        <title>Comprehensive subspecies identification of 175 nontuberculous mycobacteria species based on 7547 genomic profiles.</title>
        <authorList>
            <person name="Matsumoto Y."/>
            <person name="Kinjo T."/>
            <person name="Motooka D."/>
            <person name="Nabeya D."/>
            <person name="Jung N."/>
            <person name="Uechi K."/>
            <person name="Horii T."/>
            <person name="Iida T."/>
            <person name="Fujita J."/>
            <person name="Nakamura S."/>
        </authorList>
    </citation>
    <scope>NUCLEOTIDE SEQUENCE [LARGE SCALE GENOMIC DNA]</scope>
    <source>
        <strain evidence="8 9">JCM 13323</strain>
    </source>
</reference>
<keyword evidence="3" id="KW-1003">Cell membrane</keyword>
<dbReference type="InterPro" id="IPR032808">
    <property type="entry name" value="DoxX"/>
</dbReference>
<keyword evidence="5 7" id="KW-1133">Transmembrane helix</keyword>
<dbReference type="Proteomes" id="UP000466514">
    <property type="component" value="Chromosome"/>
</dbReference>
<dbReference type="PANTHER" id="PTHR33452">
    <property type="entry name" value="OXIDOREDUCTASE CATD-RELATED"/>
    <property type="match status" value="1"/>
</dbReference>
<evidence type="ECO:0000256" key="2">
    <source>
        <dbReference type="ARBA" id="ARBA00006679"/>
    </source>
</evidence>
<evidence type="ECO:0000313" key="9">
    <source>
        <dbReference type="Proteomes" id="UP000466514"/>
    </source>
</evidence>
<dbReference type="GO" id="GO:0005886">
    <property type="term" value="C:plasma membrane"/>
    <property type="evidence" value="ECO:0007669"/>
    <property type="project" value="UniProtKB-SubCell"/>
</dbReference>
<dbReference type="KEGG" id="mpsc:MPSYJ_10160"/>
<dbReference type="RefSeq" id="WP_163720669.1">
    <property type="nucleotide sequence ID" value="NZ_AP022574.1"/>
</dbReference>
<comment type="similarity">
    <text evidence="2">Belongs to the DoxX family.</text>
</comment>
<comment type="subcellular location">
    <subcellularLocation>
        <location evidence="1">Cell membrane</location>
        <topology evidence="1">Multi-pass membrane protein</topology>
    </subcellularLocation>
</comment>
<feature type="transmembrane region" description="Helical" evidence="7">
    <location>
        <begin position="132"/>
        <end position="151"/>
    </location>
</feature>
<dbReference type="PANTHER" id="PTHR33452:SF1">
    <property type="entry name" value="INNER MEMBRANE PROTEIN YPHA-RELATED"/>
    <property type="match status" value="1"/>
</dbReference>
<feature type="transmembrane region" description="Helical" evidence="7">
    <location>
        <begin position="63"/>
        <end position="85"/>
    </location>
</feature>
<dbReference type="Pfam" id="PF07681">
    <property type="entry name" value="DoxX"/>
    <property type="match status" value="1"/>
</dbReference>
<feature type="transmembrane region" description="Helical" evidence="7">
    <location>
        <begin position="92"/>
        <end position="112"/>
    </location>
</feature>
<keyword evidence="4 7" id="KW-0812">Transmembrane</keyword>
<evidence type="ECO:0000256" key="1">
    <source>
        <dbReference type="ARBA" id="ARBA00004651"/>
    </source>
</evidence>
<evidence type="ECO:0000256" key="3">
    <source>
        <dbReference type="ARBA" id="ARBA00022475"/>
    </source>
</evidence>
<gene>
    <name evidence="8" type="ORF">MPSYJ_10160</name>
</gene>
<evidence type="ECO:0000256" key="4">
    <source>
        <dbReference type="ARBA" id="ARBA00022692"/>
    </source>
</evidence>
<name>A0A7I7M5T2_9MYCO</name>
<protein>
    <submittedName>
        <fullName evidence="8">Putative membrane protein</fullName>
    </submittedName>
</protein>
<dbReference type="EMBL" id="AP022574">
    <property type="protein sequence ID" value="BBX67555.1"/>
    <property type="molecule type" value="Genomic_DNA"/>
</dbReference>